<dbReference type="InterPro" id="IPR036770">
    <property type="entry name" value="Ankyrin_rpt-contain_sf"/>
</dbReference>
<proteinExistence type="predicted"/>
<keyword evidence="5" id="KW-1185">Reference proteome</keyword>
<evidence type="ECO:0000256" key="3">
    <source>
        <dbReference type="PROSITE-ProRule" id="PRU00023"/>
    </source>
</evidence>
<dbReference type="PANTHER" id="PTHR24189">
    <property type="entry name" value="MYOTROPHIN"/>
    <property type="match status" value="1"/>
</dbReference>
<dbReference type="EMBL" id="HG792023">
    <property type="protein sequence ID" value="CDM38136.1"/>
    <property type="molecule type" value="Genomic_DNA"/>
</dbReference>
<dbReference type="InterPro" id="IPR050745">
    <property type="entry name" value="Multifunctional_regulatory"/>
</dbReference>
<dbReference type="Gene3D" id="1.25.40.20">
    <property type="entry name" value="Ankyrin repeat-containing domain"/>
    <property type="match status" value="1"/>
</dbReference>
<evidence type="ECO:0000313" key="5">
    <source>
        <dbReference type="Proteomes" id="UP000030686"/>
    </source>
</evidence>
<organism evidence="4 5">
    <name type="scientific">Penicillium roqueforti (strain FM164)</name>
    <dbReference type="NCBI Taxonomy" id="1365484"/>
    <lineage>
        <taxon>Eukaryota</taxon>
        <taxon>Fungi</taxon>
        <taxon>Dikarya</taxon>
        <taxon>Ascomycota</taxon>
        <taxon>Pezizomycotina</taxon>
        <taxon>Eurotiomycetes</taxon>
        <taxon>Eurotiomycetidae</taxon>
        <taxon>Eurotiales</taxon>
        <taxon>Aspergillaceae</taxon>
        <taxon>Penicillium</taxon>
    </lineage>
</organism>
<dbReference type="SUPFAM" id="SSF48403">
    <property type="entry name" value="Ankyrin repeat"/>
    <property type="match status" value="1"/>
</dbReference>
<dbReference type="Pfam" id="PF12796">
    <property type="entry name" value="Ank_2"/>
    <property type="match status" value="2"/>
</dbReference>
<feature type="repeat" description="ANK" evidence="3">
    <location>
        <begin position="163"/>
        <end position="195"/>
    </location>
</feature>
<accession>W6QQ65</accession>
<dbReference type="PROSITE" id="PS50297">
    <property type="entry name" value="ANK_REP_REGION"/>
    <property type="match status" value="1"/>
</dbReference>
<dbReference type="STRING" id="1365484.W6QQ65"/>
<keyword evidence="1" id="KW-0677">Repeat</keyword>
<dbReference type="OMA" id="DHYPSRA"/>
<dbReference type="AlphaFoldDB" id="W6QQ65"/>
<evidence type="ECO:0000256" key="1">
    <source>
        <dbReference type="ARBA" id="ARBA00022737"/>
    </source>
</evidence>
<evidence type="ECO:0000313" key="4">
    <source>
        <dbReference type="EMBL" id="CDM38136.1"/>
    </source>
</evidence>
<dbReference type="PANTHER" id="PTHR24189:SF50">
    <property type="entry name" value="ANKYRIN REPEAT AND SOCS BOX PROTEIN 2"/>
    <property type="match status" value="1"/>
</dbReference>
<dbReference type="OrthoDB" id="426293at2759"/>
<gene>
    <name evidence="4" type="ORF">PROQFM164_S09g000052</name>
</gene>
<keyword evidence="2 3" id="KW-0040">ANK repeat</keyword>
<evidence type="ECO:0000256" key="2">
    <source>
        <dbReference type="ARBA" id="ARBA00023043"/>
    </source>
</evidence>
<reference evidence="4" key="1">
    <citation type="journal article" date="2014" name="Nat. Commun.">
        <title>Multiple recent horizontal transfers of a large genomic region in cheese making fungi.</title>
        <authorList>
            <person name="Cheeseman K."/>
            <person name="Ropars J."/>
            <person name="Renault P."/>
            <person name="Dupont J."/>
            <person name="Gouzy J."/>
            <person name="Branca A."/>
            <person name="Abraham A.L."/>
            <person name="Ceppi M."/>
            <person name="Conseiller E."/>
            <person name="Debuchy R."/>
            <person name="Malagnac F."/>
            <person name="Goarin A."/>
            <person name="Silar P."/>
            <person name="Lacoste S."/>
            <person name="Sallet E."/>
            <person name="Bensimon A."/>
            <person name="Giraud T."/>
            <person name="Brygoo Y."/>
        </authorList>
    </citation>
    <scope>NUCLEOTIDE SEQUENCE [LARGE SCALE GENOMIC DNA]</scope>
    <source>
        <strain evidence="4">FM164</strain>
    </source>
</reference>
<dbReference type="InterPro" id="IPR002110">
    <property type="entry name" value="Ankyrin_rpt"/>
</dbReference>
<dbReference type="SMART" id="SM00248">
    <property type="entry name" value="ANK"/>
    <property type="match status" value="3"/>
</dbReference>
<sequence length="220" mass="25016">MVEAIKQDNTQFISELLDRGLTIHSYFPLEAMKCKSKKALKCFMQKGWDINERISDLDPPVLNYAIYEEEMTNWLLDHGANPNQRCDINCTPLSYAVQLALINIIELMLSRGGDVQQGQLLQYAIYRRTNLNEVLALLIDKGAPLNVPMYQDYPTFRRFYPVSLGTPLHIATELGKLDAIRFLLGRGADTNIEDGNGCTVIEWARNLNQTEIARLLENGH</sequence>
<name>W6QQ65_PENRF</name>
<dbReference type="PROSITE" id="PS50088">
    <property type="entry name" value="ANK_REPEAT"/>
    <property type="match status" value="1"/>
</dbReference>
<protein>
    <submittedName>
        <fullName evidence="4">Ankyrin repeat-containing domain</fullName>
    </submittedName>
</protein>
<dbReference type="Proteomes" id="UP000030686">
    <property type="component" value="Unassembled WGS sequence"/>
</dbReference>